<feature type="region of interest" description="Disordered" evidence="8">
    <location>
        <begin position="1"/>
        <end position="38"/>
    </location>
</feature>
<dbReference type="GO" id="GO:0016705">
    <property type="term" value="F:oxidoreductase activity, acting on paired donors, with incorporation or reduction of molecular oxygen"/>
    <property type="evidence" value="ECO:0007669"/>
    <property type="project" value="InterPro"/>
</dbReference>
<organism evidence="9">
    <name type="scientific">Kitasatospora griseola</name>
    <name type="common">Streptomyces griseolosporeus</name>
    <dbReference type="NCBI Taxonomy" id="2064"/>
    <lineage>
        <taxon>Bacteria</taxon>
        <taxon>Bacillati</taxon>
        <taxon>Actinomycetota</taxon>
        <taxon>Actinomycetes</taxon>
        <taxon>Kitasatosporales</taxon>
        <taxon>Streptomycetaceae</taxon>
        <taxon>Kitasatospora</taxon>
    </lineage>
</organism>
<accession>Q9AJE2</accession>
<evidence type="ECO:0000256" key="6">
    <source>
        <dbReference type="ARBA" id="ARBA00023033"/>
    </source>
</evidence>
<evidence type="ECO:0000256" key="8">
    <source>
        <dbReference type="SAM" id="MobiDB-lite"/>
    </source>
</evidence>
<dbReference type="InterPro" id="IPR001128">
    <property type="entry name" value="Cyt_P450"/>
</dbReference>
<reference evidence="9" key="1">
    <citation type="journal article" date="2001" name="J. Bacteriol.">
        <title>Eubacterial diterpene cyclase genes essential for production of the isoprenoid antibiotic terpentecin.</title>
        <authorList>
            <person name="Dairi T."/>
            <person name="Hamano Y."/>
            <person name="Kuzuyama T."/>
            <person name="Itoh N."/>
            <person name="Furihata K."/>
            <person name="Seto H."/>
        </authorList>
    </citation>
    <scope>NUCLEOTIDE SEQUENCE</scope>
</reference>
<dbReference type="GO" id="GO:0020037">
    <property type="term" value="F:heme binding"/>
    <property type="evidence" value="ECO:0007669"/>
    <property type="project" value="InterPro"/>
</dbReference>
<comment type="similarity">
    <text evidence="1">Belongs to the cytochrome P450 family.</text>
</comment>
<dbReference type="AlphaFoldDB" id="Q9AJE2"/>
<protein>
    <submittedName>
        <fullName evidence="9">Probable p450</fullName>
    </submittedName>
</protein>
<evidence type="ECO:0000256" key="5">
    <source>
        <dbReference type="ARBA" id="ARBA00023004"/>
    </source>
</evidence>
<dbReference type="InterPro" id="IPR050196">
    <property type="entry name" value="Cytochrome_P450_Monoox"/>
</dbReference>
<evidence type="ECO:0000256" key="3">
    <source>
        <dbReference type="ARBA" id="ARBA00022723"/>
    </source>
</evidence>
<dbReference type="PANTHER" id="PTHR24291">
    <property type="entry name" value="CYTOCHROME P450 FAMILY 4"/>
    <property type="match status" value="1"/>
</dbReference>
<keyword evidence="6" id="KW-0503">Monooxygenase</keyword>
<keyword evidence="2 7" id="KW-0349">Heme</keyword>
<dbReference type="InterPro" id="IPR036396">
    <property type="entry name" value="Cyt_P450_sf"/>
</dbReference>
<dbReference type="PANTHER" id="PTHR24291:SF50">
    <property type="entry name" value="BIFUNCTIONAL ALBAFLAVENONE MONOOXYGENASE_TERPENE SYNTHASE"/>
    <property type="match status" value="1"/>
</dbReference>
<name>Q9AJE2_KITGR</name>
<dbReference type="Gene3D" id="1.10.630.10">
    <property type="entry name" value="Cytochrome P450"/>
    <property type="match status" value="1"/>
</dbReference>
<feature type="compositionally biased region" description="Low complexity" evidence="8">
    <location>
        <begin position="9"/>
        <end position="38"/>
    </location>
</feature>
<feature type="binding site" description="axial binding residue" evidence="7">
    <location>
        <position position="423"/>
    </location>
    <ligand>
        <name>heme</name>
        <dbReference type="ChEBI" id="CHEBI:30413"/>
    </ligand>
    <ligandPart>
        <name>Fe</name>
        <dbReference type="ChEBI" id="CHEBI:18248"/>
    </ligandPart>
</feature>
<evidence type="ECO:0000256" key="1">
    <source>
        <dbReference type="ARBA" id="ARBA00010617"/>
    </source>
</evidence>
<dbReference type="InterPro" id="IPR002401">
    <property type="entry name" value="Cyt_P450_E_grp-I"/>
</dbReference>
<dbReference type="PRINTS" id="PR00385">
    <property type="entry name" value="P450"/>
</dbReference>
<proteinExistence type="inferred from homology"/>
<dbReference type="Pfam" id="PF00067">
    <property type="entry name" value="p450"/>
    <property type="match status" value="1"/>
</dbReference>
<evidence type="ECO:0000256" key="2">
    <source>
        <dbReference type="ARBA" id="ARBA00022617"/>
    </source>
</evidence>
<sequence>MKGNLPAMSTATSSSVTGSVTTPRTATTPGRRPGLAPGGVPVLGHLPMILRSRFEFIETVRNAGPVTRVKLGPKTAYFVNDYELLAQILVSDADKFVRGIHFKKMRNMVGNGVVTTSGDLHRRQRRIMLPSFSQRRLAMHLPVMRKIMSEFVASVPERRPYDLMGPVMGVGCDIVTSTMLGEKTPPEVLRLVREAVPVFVENAAIQAVDVTGIYKHLPTKSNRDFERLLNAFNEYMYSVIDDKFRNGAGEEAGLLDMLINATDPETGEKFDRTEVRDQAATILLASTETTANTISWACYELARHPRIFAECRAEIDALVKDRDWLDIEIGRHDLPALKRVLFEALRMYPSSYLLSRQASVDTTLGGYAIPKDAAILYSHYGQQRDERNFPHGDEFDPDRWLDKDGAEVTASAFMPFGFGAYRCLGESVAVLEATYCLAMMVHQWDFALSDYSEPKMNATITLSPKDLEFLFTKRTESGAHDE</sequence>
<dbReference type="SUPFAM" id="SSF48264">
    <property type="entry name" value="Cytochrome P450"/>
    <property type="match status" value="1"/>
</dbReference>
<keyword evidence="3 7" id="KW-0479">Metal-binding</keyword>
<keyword evidence="4" id="KW-0560">Oxidoreductase</keyword>
<evidence type="ECO:0000256" key="7">
    <source>
        <dbReference type="PIRSR" id="PIRSR602401-1"/>
    </source>
</evidence>
<dbReference type="GO" id="GO:0005506">
    <property type="term" value="F:iron ion binding"/>
    <property type="evidence" value="ECO:0007669"/>
    <property type="project" value="InterPro"/>
</dbReference>
<keyword evidence="5 7" id="KW-0408">Iron</keyword>
<dbReference type="GO" id="GO:0004497">
    <property type="term" value="F:monooxygenase activity"/>
    <property type="evidence" value="ECO:0007669"/>
    <property type="project" value="UniProtKB-KW"/>
</dbReference>
<evidence type="ECO:0000313" key="9">
    <source>
        <dbReference type="EMBL" id="BAB39208.1"/>
    </source>
</evidence>
<dbReference type="EMBL" id="AB048795">
    <property type="protein sequence ID" value="BAB39208.1"/>
    <property type="molecule type" value="Genomic_DNA"/>
</dbReference>
<dbReference type="PRINTS" id="PR00463">
    <property type="entry name" value="EP450I"/>
</dbReference>
<evidence type="ECO:0000256" key="4">
    <source>
        <dbReference type="ARBA" id="ARBA00023002"/>
    </source>
</evidence>
<comment type="cofactor">
    <cofactor evidence="7">
        <name>heme</name>
        <dbReference type="ChEBI" id="CHEBI:30413"/>
    </cofactor>
</comment>